<dbReference type="AlphaFoldDB" id="A0A0E9TMC5"/>
<accession>A0A0E9TMC5</accession>
<evidence type="ECO:0000313" key="1">
    <source>
        <dbReference type="EMBL" id="JAH54819.1"/>
    </source>
</evidence>
<reference evidence="1" key="2">
    <citation type="journal article" date="2015" name="Fish Shellfish Immunol.">
        <title>Early steps in the European eel (Anguilla anguilla)-Vibrio vulnificus interaction in the gills: Role of the RtxA13 toxin.</title>
        <authorList>
            <person name="Callol A."/>
            <person name="Pajuelo D."/>
            <person name="Ebbesson L."/>
            <person name="Teles M."/>
            <person name="MacKenzie S."/>
            <person name="Amaro C."/>
        </authorList>
    </citation>
    <scope>NUCLEOTIDE SEQUENCE</scope>
</reference>
<protein>
    <submittedName>
        <fullName evidence="1">Uncharacterized protein</fullName>
    </submittedName>
</protein>
<proteinExistence type="predicted"/>
<sequence length="19" mass="2107">MIAGIIQILANPMQKQHTV</sequence>
<organism evidence="1">
    <name type="scientific">Anguilla anguilla</name>
    <name type="common">European freshwater eel</name>
    <name type="synonym">Muraena anguilla</name>
    <dbReference type="NCBI Taxonomy" id="7936"/>
    <lineage>
        <taxon>Eukaryota</taxon>
        <taxon>Metazoa</taxon>
        <taxon>Chordata</taxon>
        <taxon>Craniata</taxon>
        <taxon>Vertebrata</taxon>
        <taxon>Euteleostomi</taxon>
        <taxon>Actinopterygii</taxon>
        <taxon>Neopterygii</taxon>
        <taxon>Teleostei</taxon>
        <taxon>Anguilliformes</taxon>
        <taxon>Anguillidae</taxon>
        <taxon>Anguilla</taxon>
    </lineage>
</organism>
<name>A0A0E9TMC5_ANGAN</name>
<reference evidence="1" key="1">
    <citation type="submission" date="2014-11" db="EMBL/GenBank/DDBJ databases">
        <authorList>
            <person name="Amaro Gonzalez C."/>
        </authorList>
    </citation>
    <scope>NUCLEOTIDE SEQUENCE</scope>
</reference>
<dbReference type="EMBL" id="GBXM01053758">
    <property type="protein sequence ID" value="JAH54819.1"/>
    <property type="molecule type" value="Transcribed_RNA"/>
</dbReference>